<dbReference type="RefSeq" id="WP_011672291.1">
    <property type="nucleotide sequence ID" value="NC_008512.1"/>
</dbReference>
<keyword evidence="4" id="KW-0396">Initiation factor</keyword>
<keyword evidence="2" id="KW-0342">GTP-binding</keyword>
<dbReference type="InterPro" id="IPR015760">
    <property type="entry name" value="TIF_IF2"/>
</dbReference>
<dbReference type="HOGENOM" id="CLU_526475_0_0_6"/>
<reference evidence="4 5" key="1">
    <citation type="journal article" date="2006" name="Science">
        <title>The 160-kilobase genome of the bacterial endosymbiont Carsonella.</title>
        <authorList>
            <person name="Nakabachi A."/>
            <person name="Yamashita A."/>
            <person name="Toh H."/>
            <person name="Ishikawa H."/>
            <person name="Dunbar H."/>
            <person name="Moran N."/>
            <person name="Hattori M."/>
        </authorList>
    </citation>
    <scope>NUCLEOTIDE SEQUENCE [LARGE SCALE GENOMIC DNA]</scope>
    <source>
        <strain evidence="4 5">PV</strain>
    </source>
</reference>
<dbReference type="STRING" id="387662.CRP_068"/>
<proteinExistence type="predicted"/>
<dbReference type="Gene3D" id="3.40.50.10050">
    <property type="entry name" value="Translation initiation factor IF- 2, domain 3"/>
    <property type="match status" value="1"/>
</dbReference>
<dbReference type="InterPro" id="IPR009000">
    <property type="entry name" value="Transl_B-barrel_sf"/>
</dbReference>
<evidence type="ECO:0000313" key="5">
    <source>
        <dbReference type="Proteomes" id="UP000000777"/>
    </source>
</evidence>
<dbReference type="GO" id="GO:0005737">
    <property type="term" value="C:cytoplasm"/>
    <property type="evidence" value="ECO:0007669"/>
    <property type="project" value="TreeGrafter"/>
</dbReference>
<accession>Q05FS2</accession>
<dbReference type="InterPro" id="IPR000795">
    <property type="entry name" value="T_Tr_GTP-bd_dom"/>
</dbReference>
<dbReference type="PANTHER" id="PTHR43381:SF5">
    <property type="entry name" value="TR-TYPE G DOMAIN-CONTAINING PROTEIN"/>
    <property type="match status" value="1"/>
</dbReference>
<keyword evidence="4" id="KW-0648">Protein biosynthesis</keyword>
<feature type="domain" description="Tr-type G" evidence="3">
    <location>
        <begin position="85"/>
        <end position="203"/>
    </location>
</feature>
<evidence type="ECO:0000313" key="4">
    <source>
        <dbReference type="EMBL" id="BAF35099.1"/>
    </source>
</evidence>
<dbReference type="KEGG" id="crp:CRP_068"/>
<dbReference type="SUPFAM" id="SSF52156">
    <property type="entry name" value="Initiation factor IF2/eIF5b, domain 3"/>
    <property type="match status" value="1"/>
</dbReference>
<dbReference type="AlphaFoldDB" id="Q05FS2"/>
<dbReference type="Pfam" id="PF00009">
    <property type="entry name" value="GTP_EFTU"/>
    <property type="match status" value="1"/>
</dbReference>
<dbReference type="Gene3D" id="3.40.50.300">
    <property type="entry name" value="P-loop containing nucleotide triphosphate hydrolases"/>
    <property type="match status" value="1"/>
</dbReference>
<dbReference type="FunFam" id="2.40.30.10:FF:000008">
    <property type="entry name" value="Translation initiation factor IF-2"/>
    <property type="match status" value="1"/>
</dbReference>
<dbReference type="Proteomes" id="UP000000777">
    <property type="component" value="Chromosome"/>
</dbReference>
<keyword evidence="1" id="KW-0547">Nucleotide-binding</keyword>
<dbReference type="Gene3D" id="2.40.30.10">
    <property type="entry name" value="Translation factors"/>
    <property type="match status" value="1"/>
</dbReference>
<evidence type="ECO:0000256" key="1">
    <source>
        <dbReference type="ARBA" id="ARBA00022741"/>
    </source>
</evidence>
<dbReference type="SUPFAM" id="SSF52540">
    <property type="entry name" value="P-loop containing nucleoside triphosphate hydrolases"/>
    <property type="match status" value="1"/>
</dbReference>
<gene>
    <name evidence="4" type="ordered locus">CRP_068</name>
</gene>
<dbReference type="SUPFAM" id="SSF50447">
    <property type="entry name" value="Translation proteins"/>
    <property type="match status" value="1"/>
</dbReference>
<dbReference type="EMBL" id="AP009180">
    <property type="protein sequence ID" value="BAF35099.1"/>
    <property type="molecule type" value="Genomic_DNA"/>
</dbReference>
<sequence>MDNIKNIYIDNKVLIKDLSFLINKPIEKLIKDLFLNGIFVKLNDYLFFENVKKICKKIYNIDVFKKENIKILENNNKLNKRTDVIFITVTGNVNNGKSSLIDFILKKNNVKFEVGEITQNISVFNFFFFEKKIYLFDLPGHSLFSKLININLSISDIIFYIISYEDNIDYKKINDTIIKFEKLSISIILCINKYDKFKFGKKYLNFKNEKIYISAKTGFNIKKLINTSILIFNKKNKYIDLNNPGKGIIVNSCFKNDVLITTLFIFKGTLETGNFLNFKHISIKILEFFVNEKITSKIESPNIILIKNIQFPIEVLFEISNTRKNYFIGIDYKDKYYNFTNFYIKVSTHNMGFSIMNFYNDLKLNESINIVKLSIGVLNDNDINYCLNFNCIIITVGILISSVLKQKILINKIKFKEFDLVNDLIDYFKNFYKCNKIEKTIGKLKIQEIFPSGKLNKIAGCKVIFGEVNLKNNIKIYKNLKLIFKGKIKSIKIKNQTKEIVILNEECGILIKNFNNYEVGDIIESYIYEYDKKYIE</sequence>
<organism evidence="4 5">
    <name type="scientific">Carsonella ruddii (strain PV)</name>
    <dbReference type="NCBI Taxonomy" id="387662"/>
    <lineage>
        <taxon>Bacteria</taxon>
        <taxon>Pseudomonadati</taxon>
        <taxon>Pseudomonadota</taxon>
        <taxon>Gammaproteobacteria</taxon>
        <taxon>Oceanospirillales</taxon>
        <taxon>Halomonadaceae</taxon>
        <taxon>Zymobacter group</taxon>
        <taxon>Candidatus Carsonella</taxon>
    </lineage>
</organism>
<dbReference type="InterPro" id="IPR036925">
    <property type="entry name" value="TIF_IF2_dom3_sf"/>
</dbReference>
<evidence type="ECO:0000259" key="3">
    <source>
        <dbReference type="Pfam" id="PF00009"/>
    </source>
</evidence>
<dbReference type="GO" id="GO:0003743">
    <property type="term" value="F:translation initiation factor activity"/>
    <property type="evidence" value="ECO:0007669"/>
    <property type="project" value="UniProtKB-KW"/>
</dbReference>
<name>Q05FS2_CARRP</name>
<dbReference type="OrthoDB" id="9811804at2"/>
<dbReference type="GO" id="GO:0005525">
    <property type="term" value="F:GTP binding"/>
    <property type="evidence" value="ECO:0007669"/>
    <property type="project" value="UniProtKB-KW"/>
</dbReference>
<dbReference type="GO" id="GO:0003924">
    <property type="term" value="F:GTPase activity"/>
    <property type="evidence" value="ECO:0007669"/>
    <property type="project" value="InterPro"/>
</dbReference>
<dbReference type="PANTHER" id="PTHR43381">
    <property type="entry name" value="TRANSLATION INITIATION FACTOR IF-2-RELATED"/>
    <property type="match status" value="1"/>
</dbReference>
<dbReference type="InterPro" id="IPR027417">
    <property type="entry name" value="P-loop_NTPase"/>
</dbReference>
<evidence type="ECO:0000256" key="2">
    <source>
        <dbReference type="ARBA" id="ARBA00023134"/>
    </source>
</evidence>
<protein>
    <submittedName>
        <fullName evidence="4">Putative translation initiation factor IF-2</fullName>
    </submittedName>
</protein>